<gene>
    <name evidence="3" type="ORF">SAMN04488051_105134</name>
</gene>
<name>A0A1H4DA17_ALKAM</name>
<evidence type="ECO:0000259" key="2">
    <source>
        <dbReference type="Pfam" id="PF12680"/>
    </source>
</evidence>
<evidence type="ECO:0000313" key="3">
    <source>
        <dbReference type="EMBL" id="SEA69239.1"/>
    </source>
</evidence>
<dbReference type="EMBL" id="FNRM01000005">
    <property type="protein sequence ID" value="SEA69239.1"/>
    <property type="molecule type" value="Genomic_DNA"/>
</dbReference>
<evidence type="ECO:0000313" key="4">
    <source>
        <dbReference type="Proteomes" id="UP000198773"/>
    </source>
</evidence>
<organism evidence="3 4">
    <name type="scientific">Alkalimonas amylolytica</name>
    <dbReference type="NCBI Taxonomy" id="152573"/>
    <lineage>
        <taxon>Bacteria</taxon>
        <taxon>Pseudomonadati</taxon>
        <taxon>Pseudomonadota</taxon>
        <taxon>Gammaproteobacteria</taxon>
        <taxon>Alkalimonas</taxon>
    </lineage>
</organism>
<dbReference type="Pfam" id="PF12680">
    <property type="entry name" value="SnoaL_2"/>
    <property type="match status" value="1"/>
</dbReference>
<dbReference type="InterPro" id="IPR032710">
    <property type="entry name" value="NTF2-like_dom_sf"/>
</dbReference>
<reference evidence="3 4" key="1">
    <citation type="submission" date="2016-10" db="EMBL/GenBank/DDBJ databases">
        <authorList>
            <person name="de Groot N.N."/>
        </authorList>
    </citation>
    <scope>NUCLEOTIDE SEQUENCE [LARGE SCALE GENOMIC DNA]</scope>
    <source>
        <strain evidence="3 4">CGMCC 1.3430</strain>
    </source>
</reference>
<feature type="signal peptide" evidence="1">
    <location>
        <begin position="1"/>
        <end position="20"/>
    </location>
</feature>
<evidence type="ECO:0000256" key="1">
    <source>
        <dbReference type="SAM" id="SignalP"/>
    </source>
</evidence>
<dbReference type="STRING" id="152573.SAMN04488051_105134"/>
<sequence>MAVPSCFVAAIAVLTLTLSAALLETQAEETGVDAPVRALITAMAAEDAEQIRAQFSPDATQAYGADGQMKSAAATARWLESDIIGRNGKVVNPEYIINGNEVIVRGQFRSRGYSSEADFLFTVEHGLITSWRIRY</sequence>
<keyword evidence="1" id="KW-0732">Signal</keyword>
<dbReference type="InterPro" id="IPR037401">
    <property type="entry name" value="SnoaL-like"/>
</dbReference>
<dbReference type="SUPFAM" id="SSF54427">
    <property type="entry name" value="NTF2-like"/>
    <property type="match status" value="1"/>
</dbReference>
<accession>A0A1H4DA17</accession>
<dbReference type="AlphaFoldDB" id="A0A1H4DA17"/>
<keyword evidence="4" id="KW-1185">Reference proteome</keyword>
<feature type="domain" description="SnoaL-like" evidence="2">
    <location>
        <begin position="36"/>
        <end position="131"/>
    </location>
</feature>
<feature type="chain" id="PRO_5011650694" evidence="1">
    <location>
        <begin position="21"/>
        <end position="135"/>
    </location>
</feature>
<dbReference type="Proteomes" id="UP000198773">
    <property type="component" value="Unassembled WGS sequence"/>
</dbReference>
<proteinExistence type="predicted"/>
<protein>
    <submittedName>
        <fullName evidence="3">SnoaL-like domain-containing protein</fullName>
    </submittedName>
</protein>
<dbReference type="RefSeq" id="WP_139243701.1">
    <property type="nucleotide sequence ID" value="NZ_FNRM01000005.1"/>
</dbReference>
<dbReference type="OrthoDB" id="1439694at2"/>
<dbReference type="Gene3D" id="3.10.450.50">
    <property type="match status" value="1"/>
</dbReference>